<sequence length="240" mass="27468">MSTTRRFSIFLIAMFLVFEVIRMAINRAESTIFQTSSYQRLAVIPKETVYNLYLKRFFDILVASIGLIFATPIVLITMILIKLESPGNALFFQERVGYKGKNFNVIKLRSMRSDAEKNGAQWASKNDPRVTKVGAFIRKTRIDELPQLVNVIRGDMSLIGPRPERPEFTEEFERDIPGFKMRLLVKPGLTGWAQVNGGYDITPKEKLEYDLIYIKNMGFLLDLNTAIKTIRVIFTGEGAR</sequence>
<evidence type="ECO:0000256" key="2">
    <source>
        <dbReference type="ARBA" id="ARBA00006464"/>
    </source>
</evidence>
<evidence type="ECO:0000313" key="9">
    <source>
        <dbReference type="EMBL" id="MFD2215010.1"/>
    </source>
</evidence>
<reference evidence="10" key="1">
    <citation type="journal article" date="2019" name="Int. J. Syst. Evol. Microbiol.">
        <title>The Global Catalogue of Microorganisms (GCM) 10K type strain sequencing project: providing services to taxonomists for standard genome sequencing and annotation.</title>
        <authorList>
            <consortium name="The Broad Institute Genomics Platform"/>
            <consortium name="The Broad Institute Genome Sequencing Center for Infectious Disease"/>
            <person name="Wu L."/>
            <person name="Ma J."/>
        </authorList>
    </citation>
    <scope>NUCLEOTIDE SEQUENCE [LARGE SCALE GENOMIC DNA]</scope>
    <source>
        <strain evidence="10">CGMCC 1.15474</strain>
    </source>
</reference>
<evidence type="ECO:0000259" key="8">
    <source>
        <dbReference type="Pfam" id="PF02397"/>
    </source>
</evidence>
<name>A0ABW5C265_9BACI</name>
<organism evidence="9 10">
    <name type="scientific">Metabacillus endolithicus</name>
    <dbReference type="NCBI Taxonomy" id="1535204"/>
    <lineage>
        <taxon>Bacteria</taxon>
        <taxon>Bacillati</taxon>
        <taxon>Bacillota</taxon>
        <taxon>Bacilli</taxon>
        <taxon>Bacillales</taxon>
        <taxon>Bacillaceae</taxon>
        <taxon>Metabacillus</taxon>
    </lineage>
</organism>
<feature type="transmembrane region" description="Helical" evidence="7">
    <location>
        <begin position="7"/>
        <end position="25"/>
    </location>
</feature>
<feature type="transmembrane region" description="Helical" evidence="7">
    <location>
        <begin position="60"/>
        <end position="81"/>
    </location>
</feature>
<proteinExistence type="inferred from homology"/>
<evidence type="ECO:0000256" key="5">
    <source>
        <dbReference type="ARBA" id="ARBA00022989"/>
    </source>
</evidence>
<evidence type="ECO:0000256" key="6">
    <source>
        <dbReference type="ARBA" id="ARBA00023136"/>
    </source>
</evidence>
<keyword evidence="10" id="KW-1185">Reference proteome</keyword>
<dbReference type="InterPro" id="IPR017475">
    <property type="entry name" value="EPS_sugar_tfrase"/>
</dbReference>
<dbReference type="GO" id="GO:0016740">
    <property type="term" value="F:transferase activity"/>
    <property type="evidence" value="ECO:0007669"/>
    <property type="project" value="UniProtKB-KW"/>
</dbReference>
<protein>
    <submittedName>
        <fullName evidence="9">Sugar transferase</fullName>
    </submittedName>
</protein>
<dbReference type="EMBL" id="JBHUIK010000003">
    <property type="protein sequence ID" value="MFD2215010.1"/>
    <property type="molecule type" value="Genomic_DNA"/>
</dbReference>
<evidence type="ECO:0000313" key="10">
    <source>
        <dbReference type="Proteomes" id="UP001597318"/>
    </source>
</evidence>
<keyword evidence="5 7" id="KW-1133">Transmembrane helix</keyword>
<evidence type="ECO:0000256" key="7">
    <source>
        <dbReference type="SAM" id="Phobius"/>
    </source>
</evidence>
<dbReference type="Proteomes" id="UP001597318">
    <property type="component" value="Unassembled WGS sequence"/>
</dbReference>
<gene>
    <name evidence="9" type="ORF">ACFSKK_15070</name>
</gene>
<comment type="similarity">
    <text evidence="2">Belongs to the bacterial sugar transferase family.</text>
</comment>
<feature type="domain" description="Bacterial sugar transferase" evidence="8">
    <location>
        <begin position="55"/>
        <end position="234"/>
    </location>
</feature>
<accession>A0ABW5C265</accession>
<dbReference type="InterPro" id="IPR003362">
    <property type="entry name" value="Bact_transf"/>
</dbReference>
<dbReference type="RefSeq" id="WP_281730480.1">
    <property type="nucleotide sequence ID" value="NZ_CP095550.1"/>
</dbReference>
<evidence type="ECO:0000256" key="4">
    <source>
        <dbReference type="ARBA" id="ARBA00022692"/>
    </source>
</evidence>
<keyword evidence="4 7" id="KW-0812">Transmembrane</keyword>
<dbReference type="PANTHER" id="PTHR30576:SF0">
    <property type="entry name" value="UNDECAPRENYL-PHOSPHATE N-ACETYLGALACTOSAMINYL 1-PHOSPHATE TRANSFERASE-RELATED"/>
    <property type="match status" value="1"/>
</dbReference>
<dbReference type="Pfam" id="PF02397">
    <property type="entry name" value="Bac_transf"/>
    <property type="match status" value="1"/>
</dbReference>
<comment type="subcellular location">
    <subcellularLocation>
        <location evidence="1">Membrane</location>
        <topology evidence="1">Multi-pass membrane protein</topology>
    </subcellularLocation>
</comment>
<dbReference type="NCBIfam" id="TIGR03025">
    <property type="entry name" value="EPS_sugtrans"/>
    <property type="match status" value="1"/>
</dbReference>
<evidence type="ECO:0000256" key="3">
    <source>
        <dbReference type="ARBA" id="ARBA00022679"/>
    </source>
</evidence>
<dbReference type="PANTHER" id="PTHR30576">
    <property type="entry name" value="COLANIC BIOSYNTHESIS UDP-GLUCOSE LIPID CARRIER TRANSFERASE"/>
    <property type="match status" value="1"/>
</dbReference>
<keyword evidence="6 7" id="KW-0472">Membrane</keyword>
<keyword evidence="3 9" id="KW-0808">Transferase</keyword>
<evidence type="ECO:0000256" key="1">
    <source>
        <dbReference type="ARBA" id="ARBA00004141"/>
    </source>
</evidence>
<comment type="caution">
    <text evidence="9">The sequence shown here is derived from an EMBL/GenBank/DDBJ whole genome shotgun (WGS) entry which is preliminary data.</text>
</comment>